<dbReference type="InterPro" id="IPR051028">
    <property type="entry name" value="Mito_Solute_Carrier"/>
</dbReference>
<evidence type="ECO:0000256" key="8">
    <source>
        <dbReference type="ARBA" id="ARBA00022989"/>
    </source>
</evidence>
<dbReference type="AlphaFoldDB" id="A0AAD5X8Y2"/>
<evidence type="ECO:0000256" key="14">
    <source>
        <dbReference type="ARBA" id="ARBA00082232"/>
    </source>
</evidence>
<reference evidence="17" key="1">
    <citation type="submission" date="2020-05" db="EMBL/GenBank/DDBJ databases">
        <title>Phylogenomic resolution of chytrid fungi.</title>
        <authorList>
            <person name="Stajich J.E."/>
            <person name="Amses K."/>
            <person name="Simmons R."/>
            <person name="Seto K."/>
            <person name="Myers J."/>
            <person name="Bonds A."/>
            <person name="Quandt C.A."/>
            <person name="Barry K."/>
            <person name="Liu P."/>
            <person name="Grigoriev I."/>
            <person name="Longcore J.E."/>
            <person name="James T.Y."/>
        </authorList>
    </citation>
    <scope>NUCLEOTIDE SEQUENCE</scope>
    <source>
        <strain evidence="17">JEL0318</strain>
    </source>
</reference>
<organism evidence="17 18">
    <name type="scientific">Rhizophlyctis rosea</name>
    <dbReference type="NCBI Taxonomy" id="64517"/>
    <lineage>
        <taxon>Eukaryota</taxon>
        <taxon>Fungi</taxon>
        <taxon>Fungi incertae sedis</taxon>
        <taxon>Chytridiomycota</taxon>
        <taxon>Chytridiomycota incertae sedis</taxon>
        <taxon>Chytridiomycetes</taxon>
        <taxon>Rhizophlyctidales</taxon>
        <taxon>Rhizophlyctidaceae</taxon>
        <taxon>Rhizophlyctis</taxon>
    </lineage>
</organism>
<evidence type="ECO:0000256" key="13">
    <source>
        <dbReference type="ARBA" id="ARBA00073787"/>
    </source>
</evidence>
<dbReference type="Gene3D" id="1.50.40.10">
    <property type="entry name" value="Mitochondrial carrier domain"/>
    <property type="match status" value="1"/>
</dbReference>
<keyword evidence="3" id="KW-0813">Transport</keyword>
<dbReference type="SUPFAM" id="SSF47473">
    <property type="entry name" value="EF-hand"/>
    <property type="match status" value="2"/>
</dbReference>
<keyword evidence="9" id="KW-0496">Mitochondrion</keyword>
<dbReference type="EMBL" id="JADGJD010000071">
    <property type="protein sequence ID" value="KAJ3055596.1"/>
    <property type="molecule type" value="Genomic_DNA"/>
</dbReference>
<comment type="subunit">
    <text evidence="11">Homodimer (via N-terminus).</text>
</comment>
<evidence type="ECO:0000256" key="10">
    <source>
        <dbReference type="ARBA" id="ARBA00023136"/>
    </source>
</evidence>
<keyword evidence="6" id="KW-0999">Mitochondrion inner membrane</keyword>
<evidence type="ECO:0000259" key="16">
    <source>
        <dbReference type="PROSITE" id="PS50222"/>
    </source>
</evidence>
<keyword evidence="10 15" id="KW-0472">Membrane</keyword>
<evidence type="ECO:0000256" key="7">
    <source>
        <dbReference type="ARBA" id="ARBA00022837"/>
    </source>
</evidence>
<evidence type="ECO:0000256" key="3">
    <source>
        <dbReference type="ARBA" id="ARBA00022448"/>
    </source>
</evidence>
<dbReference type="GO" id="GO:0005509">
    <property type="term" value="F:calcium ion binding"/>
    <property type="evidence" value="ECO:0007669"/>
    <property type="project" value="InterPro"/>
</dbReference>
<dbReference type="PRINTS" id="PR00926">
    <property type="entry name" value="MITOCARRIER"/>
</dbReference>
<dbReference type="Pfam" id="PF00153">
    <property type="entry name" value="Mito_carr"/>
    <property type="match status" value="3"/>
</dbReference>
<comment type="function">
    <text evidence="12">Calcium-dependent mitochondrial aspartate and glutamate carrier. Transport of glutamate in mitochondria is required for mitochondrial transamination reactions and ornithine synthesis. Plays also a role in malate-aspartate NADH shuttle, which is critical for growth on acetate and fatty acids.</text>
</comment>
<gene>
    <name evidence="17" type="primary">AGC1</name>
    <name evidence="17" type="ORF">HK097_010020</name>
</gene>
<dbReference type="Pfam" id="PF13833">
    <property type="entry name" value="EF-hand_8"/>
    <property type="match status" value="1"/>
</dbReference>
<dbReference type="GO" id="GO:0005743">
    <property type="term" value="C:mitochondrial inner membrane"/>
    <property type="evidence" value="ECO:0007669"/>
    <property type="project" value="UniProtKB-SubCell"/>
</dbReference>
<dbReference type="GO" id="GO:0043490">
    <property type="term" value="P:malate-aspartate shuttle"/>
    <property type="evidence" value="ECO:0007669"/>
    <property type="project" value="TreeGrafter"/>
</dbReference>
<dbReference type="SUPFAM" id="SSF103506">
    <property type="entry name" value="Mitochondrial carrier"/>
    <property type="match status" value="1"/>
</dbReference>
<dbReference type="InterPro" id="IPR023395">
    <property type="entry name" value="MCP_dom_sf"/>
</dbReference>
<feature type="domain" description="EF-hand" evidence="16">
    <location>
        <begin position="176"/>
        <end position="211"/>
    </location>
</feature>
<accession>A0AAD5X8Y2</accession>
<feature type="repeat" description="Solcar" evidence="15">
    <location>
        <begin position="368"/>
        <end position="458"/>
    </location>
</feature>
<dbReference type="Proteomes" id="UP001212841">
    <property type="component" value="Unassembled WGS sequence"/>
</dbReference>
<evidence type="ECO:0000256" key="2">
    <source>
        <dbReference type="ARBA" id="ARBA00006375"/>
    </source>
</evidence>
<evidence type="ECO:0000313" key="18">
    <source>
        <dbReference type="Proteomes" id="UP001212841"/>
    </source>
</evidence>
<feature type="repeat" description="Solcar" evidence="15">
    <location>
        <begin position="568"/>
        <end position="656"/>
    </location>
</feature>
<dbReference type="InterPro" id="IPR018108">
    <property type="entry name" value="MCP_transmembrane"/>
</dbReference>
<proteinExistence type="inferred from homology"/>
<evidence type="ECO:0000256" key="9">
    <source>
        <dbReference type="ARBA" id="ARBA00023128"/>
    </source>
</evidence>
<feature type="domain" description="EF-hand" evidence="16">
    <location>
        <begin position="104"/>
        <end position="139"/>
    </location>
</feature>
<evidence type="ECO:0000256" key="4">
    <source>
        <dbReference type="ARBA" id="ARBA00022692"/>
    </source>
</evidence>
<evidence type="ECO:0000256" key="5">
    <source>
        <dbReference type="ARBA" id="ARBA00022737"/>
    </source>
</evidence>
<feature type="repeat" description="Solcar" evidence="15">
    <location>
        <begin position="467"/>
        <end position="557"/>
    </location>
</feature>
<name>A0AAD5X8Y2_9FUNG</name>
<comment type="caution">
    <text evidence="17">The sequence shown here is derived from an EMBL/GenBank/DDBJ whole genome shotgun (WGS) entry which is preliminary data.</text>
</comment>
<dbReference type="SMART" id="SM00054">
    <property type="entry name" value="EFh"/>
    <property type="match status" value="2"/>
</dbReference>
<comment type="subcellular location">
    <subcellularLocation>
        <location evidence="1">Mitochondrion inner membrane</location>
        <topology evidence="1">Multi-pass membrane protein</topology>
    </subcellularLocation>
</comment>
<evidence type="ECO:0000256" key="1">
    <source>
        <dbReference type="ARBA" id="ARBA00004448"/>
    </source>
</evidence>
<evidence type="ECO:0000256" key="15">
    <source>
        <dbReference type="PROSITE-ProRule" id="PRU00282"/>
    </source>
</evidence>
<dbReference type="GO" id="GO:0005313">
    <property type="term" value="F:L-glutamate transmembrane transporter activity"/>
    <property type="evidence" value="ECO:0007669"/>
    <property type="project" value="TreeGrafter"/>
</dbReference>
<dbReference type="FunFam" id="1.50.40.10:FF:000004">
    <property type="entry name" value="Calcium-binding mitochondrial carrier protein Aralar1"/>
    <property type="match status" value="1"/>
</dbReference>
<keyword evidence="5" id="KW-0677">Repeat</keyword>
<dbReference type="Gene3D" id="1.10.238.10">
    <property type="entry name" value="EF-hand"/>
    <property type="match status" value="2"/>
</dbReference>
<dbReference type="InterPro" id="IPR002067">
    <property type="entry name" value="MCP"/>
</dbReference>
<evidence type="ECO:0000256" key="12">
    <source>
        <dbReference type="ARBA" id="ARBA00059916"/>
    </source>
</evidence>
<dbReference type="PANTHER" id="PTHR45678">
    <property type="entry name" value="MITOCHONDRIAL 2-OXODICARBOXYLATE CARRIER 1-RELATED"/>
    <property type="match status" value="1"/>
</dbReference>
<dbReference type="PANTHER" id="PTHR45678:SF9">
    <property type="entry name" value="CALCIUM-BINDING MITOCHONDRIAL CARRIER PROTEIN ARALAR1"/>
    <property type="match status" value="1"/>
</dbReference>
<sequence>MGWFGSSSTTHVAASTRASPAVDETDRVRYKEIFDRHASVTQSINGADERFMNVEDFITATTPNKEFYQVEKERYSILFRVADRESRGLISLEDWYAFEALLNRPDAEFEIAFRVLDSNNDGRVTIENVKRILQSNQNNDAVPLDLNTDWVKLFTGAKSPKNEISYEEFAQLLKGFQAEKLKQEFKYFDPNLTGVISPENFKTIMLHVARHKLSPFVVESIPTLNDLYPGEGITFANVRAFHNVIREMDMIERIVRNAATTTPDGRISKQDFQSAAGALLRFNVLTPMEVDIVFHLARRGDQDDSGRVSVEGFERLFDPTWSKAKVAVMPTPEAPEATKGITVAGGAVPSVEMPHTQAVKLSAAMETLKSIYNFALGSVAGAIGATVVYPIDLVKTRMQNQRSKVVGQLLYKNSLDCFQKVIRNEGVMGLYSGLIPQLVGVAPEKAIKLTMNDLVRSKTRDPKTGQIPLWAEIMAGCTAGGSQVLFTNPLEIVKIRLQVQGEAAKAALDAATPKAGALTIVRQLGLLGLYKGVGACLLRDIPFSAIYFPTYAHLKTGLFEEGKNGKKLGALELLTAGAIAGMPAAYLVTPADVIKTRLQVAARKGETTYTGITDAFRKILKEEGPKAFFKGGVARVFRSSPQFGVTLAAYEFLHRVLPVDFGDRPKDVVAVAGLPAQGEGKEKVARQLTVEDMRDLGRRNALRVLNDLSPDLYKGLTPVYVKKD</sequence>
<dbReference type="PROSITE" id="PS50222">
    <property type="entry name" value="EF_HAND_2"/>
    <property type="match status" value="2"/>
</dbReference>
<dbReference type="InterPro" id="IPR002048">
    <property type="entry name" value="EF_hand_dom"/>
</dbReference>
<protein>
    <recommendedName>
        <fullName evidence="13">Mitochondrial aspartate-glutamate transporter AGC1</fullName>
    </recommendedName>
    <alternativeName>
        <fullName evidence="14">Aspartate-glutamate carrier 1</fullName>
    </alternativeName>
</protein>
<dbReference type="InterPro" id="IPR011992">
    <property type="entry name" value="EF-hand-dom_pair"/>
</dbReference>
<dbReference type="GO" id="GO:0015183">
    <property type="term" value="F:L-aspartate transmembrane transporter activity"/>
    <property type="evidence" value="ECO:0007669"/>
    <property type="project" value="TreeGrafter"/>
</dbReference>
<evidence type="ECO:0000256" key="11">
    <source>
        <dbReference type="ARBA" id="ARBA00038674"/>
    </source>
</evidence>
<keyword evidence="8" id="KW-1133">Transmembrane helix</keyword>
<keyword evidence="4 15" id="KW-0812">Transmembrane</keyword>
<dbReference type="PROSITE" id="PS50920">
    <property type="entry name" value="SOLCAR"/>
    <property type="match status" value="3"/>
</dbReference>
<comment type="similarity">
    <text evidence="2">Belongs to the mitochondrial carrier (TC 2.A.29) family.</text>
</comment>
<keyword evidence="7" id="KW-0106">Calcium</keyword>
<evidence type="ECO:0000256" key="6">
    <source>
        <dbReference type="ARBA" id="ARBA00022792"/>
    </source>
</evidence>
<keyword evidence="18" id="KW-1185">Reference proteome</keyword>
<evidence type="ECO:0000313" key="17">
    <source>
        <dbReference type="EMBL" id="KAJ3055596.1"/>
    </source>
</evidence>